<reference evidence="2" key="1">
    <citation type="submission" date="2018-05" db="EMBL/GenBank/DDBJ databases">
        <authorList>
            <person name="Lanie J.A."/>
            <person name="Ng W.-L."/>
            <person name="Kazmierczak K.M."/>
            <person name="Andrzejewski T.M."/>
            <person name="Davidsen T.M."/>
            <person name="Wayne K.J."/>
            <person name="Tettelin H."/>
            <person name="Glass J.I."/>
            <person name="Rusch D."/>
            <person name="Podicherti R."/>
            <person name="Tsui H.-C.T."/>
            <person name="Winkler M.E."/>
        </authorList>
    </citation>
    <scope>NUCLEOTIDE SEQUENCE</scope>
</reference>
<feature type="transmembrane region" description="Helical" evidence="1">
    <location>
        <begin position="39"/>
        <end position="61"/>
    </location>
</feature>
<keyword evidence="1" id="KW-0812">Transmembrane</keyword>
<organism evidence="2">
    <name type="scientific">marine metagenome</name>
    <dbReference type="NCBI Taxonomy" id="408172"/>
    <lineage>
        <taxon>unclassified sequences</taxon>
        <taxon>metagenomes</taxon>
        <taxon>ecological metagenomes</taxon>
    </lineage>
</organism>
<dbReference type="AlphaFoldDB" id="A0A382IC24"/>
<sequence>MIIIIIYLVKLGNKKIVRFLEKLKDDKLKILNYTVKGSVLFFIIKGTISTIIILIGIFYIAK</sequence>
<keyword evidence="1" id="KW-1133">Transmembrane helix</keyword>
<name>A0A382IC24_9ZZZZ</name>
<evidence type="ECO:0000313" key="2">
    <source>
        <dbReference type="EMBL" id="SVB96809.1"/>
    </source>
</evidence>
<proteinExistence type="predicted"/>
<gene>
    <name evidence="2" type="ORF">METZ01_LOCUS249663</name>
</gene>
<evidence type="ECO:0000256" key="1">
    <source>
        <dbReference type="SAM" id="Phobius"/>
    </source>
</evidence>
<accession>A0A382IC24</accession>
<dbReference type="EMBL" id="UINC01066274">
    <property type="protein sequence ID" value="SVB96809.1"/>
    <property type="molecule type" value="Genomic_DNA"/>
</dbReference>
<keyword evidence="1" id="KW-0472">Membrane</keyword>
<protein>
    <submittedName>
        <fullName evidence="2">Uncharacterized protein</fullName>
    </submittedName>
</protein>